<evidence type="ECO:0000313" key="2">
    <source>
        <dbReference type="Proteomes" id="UP000186102"/>
    </source>
</evidence>
<dbReference type="AlphaFoldDB" id="A0A1Q8QDX3"/>
<dbReference type="EMBL" id="MLBF01000111">
    <property type="protein sequence ID" value="OLN25520.1"/>
    <property type="molecule type" value="Genomic_DNA"/>
</dbReference>
<proteinExistence type="predicted"/>
<reference evidence="1 2" key="1">
    <citation type="submission" date="2016-09" db="EMBL/GenBank/DDBJ databases">
        <title>Complete genome of Desulfosporosinus sp. OL.</title>
        <authorList>
            <person name="Mardanov A."/>
            <person name="Beletsky A."/>
            <person name="Panova A."/>
            <person name="Karnachuk O."/>
            <person name="Ravin N."/>
        </authorList>
    </citation>
    <scope>NUCLEOTIDE SEQUENCE [LARGE SCALE GENOMIC DNA]</scope>
    <source>
        <strain evidence="1 2">OL</strain>
    </source>
</reference>
<gene>
    <name evidence="1" type="ORF">DSOL_5295</name>
</gene>
<evidence type="ECO:0000313" key="1">
    <source>
        <dbReference type="EMBL" id="OLN25520.1"/>
    </source>
</evidence>
<comment type="caution">
    <text evidence="1">The sequence shown here is derived from an EMBL/GenBank/DDBJ whole genome shotgun (WGS) entry which is preliminary data.</text>
</comment>
<dbReference type="Proteomes" id="UP000186102">
    <property type="component" value="Unassembled WGS sequence"/>
</dbReference>
<organism evidence="1 2">
    <name type="scientific">Desulfosporosinus metallidurans</name>
    <dbReference type="NCBI Taxonomy" id="1888891"/>
    <lineage>
        <taxon>Bacteria</taxon>
        <taxon>Bacillati</taxon>
        <taxon>Bacillota</taxon>
        <taxon>Clostridia</taxon>
        <taxon>Eubacteriales</taxon>
        <taxon>Desulfitobacteriaceae</taxon>
        <taxon>Desulfosporosinus</taxon>
    </lineage>
</organism>
<accession>A0A1Q8QDX3</accession>
<dbReference type="STRING" id="1888891.DSOL_5295"/>
<dbReference type="RefSeq" id="WP_282433581.1">
    <property type="nucleotide sequence ID" value="NZ_MLBF01000111.1"/>
</dbReference>
<keyword evidence="2" id="KW-1185">Reference proteome</keyword>
<protein>
    <submittedName>
        <fullName evidence="1">Uncharacterized protein</fullName>
    </submittedName>
</protein>
<name>A0A1Q8QDX3_9FIRM</name>
<sequence>MSCVERIVRLPDQSPWKHFENNTLPEFERKREQEHGVKAWMI</sequence>